<reference evidence="1 2" key="1">
    <citation type="submission" date="2019-07" db="EMBL/GenBank/DDBJ databases">
        <title>Reclasification of Spiribacter aquaticus.</title>
        <authorList>
            <person name="Leon M.J."/>
            <person name="Sanchez-Porro C."/>
            <person name="Ventosa A."/>
        </authorList>
    </citation>
    <scope>NUCLEOTIDE SEQUENCE [LARGE SCALE GENOMIC DNA]</scope>
    <source>
        <strain evidence="1 2">SP30</strain>
    </source>
</reference>
<evidence type="ECO:0000313" key="2">
    <source>
        <dbReference type="Proteomes" id="UP000316688"/>
    </source>
</evidence>
<gene>
    <name evidence="1" type="ORF">FPL11_04500</name>
</gene>
<comment type="caution">
    <text evidence="1">The sequence shown here is derived from an EMBL/GenBank/DDBJ whole genome shotgun (WGS) entry which is preliminary data.</text>
</comment>
<name>A0A557RJM5_9GAMM</name>
<dbReference type="Proteomes" id="UP000316688">
    <property type="component" value="Unassembled WGS sequence"/>
</dbReference>
<proteinExistence type="predicted"/>
<dbReference type="RefSeq" id="WP_144347603.1">
    <property type="nucleotide sequence ID" value="NZ_VMKP01000002.1"/>
</dbReference>
<dbReference type="AlphaFoldDB" id="A0A557RJM5"/>
<keyword evidence="2" id="KW-1185">Reference proteome</keyword>
<organism evidence="1 2">
    <name type="scientific">Spiribacter aquaticus</name>
    <dbReference type="NCBI Taxonomy" id="1935996"/>
    <lineage>
        <taxon>Bacteria</taxon>
        <taxon>Pseudomonadati</taxon>
        <taxon>Pseudomonadota</taxon>
        <taxon>Gammaproteobacteria</taxon>
        <taxon>Chromatiales</taxon>
        <taxon>Ectothiorhodospiraceae</taxon>
        <taxon>Spiribacter</taxon>
    </lineage>
</organism>
<evidence type="ECO:0000313" key="1">
    <source>
        <dbReference type="EMBL" id="TVO65350.1"/>
    </source>
</evidence>
<sequence length="217" mass="23718">MKTSLARYVRRALILGGAAIVLVACKADEVEVELDVQQLQSAADGAEVMAEFEAVFSNLGELDNEQRAQVDAVRDILEQYMAIDDFELETTDTGFEVTIEGEIPVINAPRADHAYFIAVSESASLPAYHRVALQTGDDFTAMEGEMSAISFMLSPDAHHPTKFRVDGESSSLLAPAAEVDGRAYLLYDAPLEDRVRLIQKDGPFDRVGAGFFIRLAD</sequence>
<protein>
    <submittedName>
        <fullName evidence="1">Uncharacterized protein</fullName>
    </submittedName>
</protein>
<dbReference type="PROSITE" id="PS51257">
    <property type="entry name" value="PROKAR_LIPOPROTEIN"/>
    <property type="match status" value="1"/>
</dbReference>
<accession>A0A557RJM5</accession>
<dbReference type="EMBL" id="VMKP01000002">
    <property type="protein sequence ID" value="TVO65350.1"/>
    <property type="molecule type" value="Genomic_DNA"/>
</dbReference>